<reference evidence="16 17" key="1">
    <citation type="submission" date="2016-01" db="EMBL/GenBank/DDBJ databases">
        <title>Draft Genome Sequences of Seven Thermophilic Sporeformers Isolated from Foods.</title>
        <authorList>
            <person name="Berendsen E.M."/>
            <person name="Wells-Bennik M.H."/>
            <person name="Krawcyk A.O."/>
            <person name="De Jong A."/>
            <person name="Holsappel S."/>
            <person name="Eijlander R.T."/>
            <person name="Kuipers O.P."/>
        </authorList>
    </citation>
    <scope>NUCLEOTIDE SEQUENCE [LARGE SCALE GENOMIC DNA]</scope>
    <source>
        <strain evidence="16 17">B4135</strain>
    </source>
</reference>
<dbReference type="GO" id="GO:0045259">
    <property type="term" value="C:proton-transporting ATP synthase complex"/>
    <property type="evidence" value="ECO:0007669"/>
    <property type="project" value="UniProtKB-KW"/>
</dbReference>
<protein>
    <recommendedName>
        <fullName evidence="13">ATP synthase subunit b</fullName>
    </recommendedName>
    <alternativeName>
        <fullName evidence="13">ATP synthase F(0) sector subunit b</fullName>
    </alternativeName>
    <alternativeName>
        <fullName evidence="13">ATPase subunit I</fullName>
    </alternativeName>
    <alternativeName>
        <fullName evidence="13">F-type ATPase subunit b</fullName>
        <shortName evidence="13">F-ATPase subunit b</shortName>
    </alternativeName>
</protein>
<keyword evidence="15" id="KW-0175">Coiled coil</keyword>
<keyword evidence="7 13" id="KW-1133">Transmembrane helix</keyword>
<evidence type="ECO:0000256" key="8">
    <source>
        <dbReference type="ARBA" id="ARBA00023065"/>
    </source>
</evidence>
<name>A0A150M5Q6_9BACI</name>
<dbReference type="GO" id="GO:0016787">
    <property type="term" value="F:hydrolase activity"/>
    <property type="evidence" value="ECO:0007669"/>
    <property type="project" value="UniProtKB-KW"/>
</dbReference>
<dbReference type="InterPro" id="IPR028987">
    <property type="entry name" value="ATP_synth_B-like_membr_sf"/>
</dbReference>
<evidence type="ECO:0000313" key="17">
    <source>
        <dbReference type="Proteomes" id="UP000075683"/>
    </source>
</evidence>
<dbReference type="CDD" id="cd06503">
    <property type="entry name" value="ATP-synt_Fo_b"/>
    <property type="match status" value="1"/>
</dbReference>
<evidence type="ECO:0000256" key="9">
    <source>
        <dbReference type="ARBA" id="ARBA00023136"/>
    </source>
</evidence>
<organism evidence="16 17">
    <name type="scientific">Caldibacillus debilis</name>
    <dbReference type="NCBI Taxonomy" id="301148"/>
    <lineage>
        <taxon>Bacteria</taxon>
        <taxon>Bacillati</taxon>
        <taxon>Bacillota</taxon>
        <taxon>Bacilli</taxon>
        <taxon>Bacillales</taxon>
        <taxon>Bacillaceae</taxon>
        <taxon>Caldibacillus</taxon>
    </lineage>
</organism>
<dbReference type="RefSeq" id="WP_061568682.1">
    <property type="nucleotide sequence ID" value="NZ_LQYT01000037.1"/>
</dbReference>
<dbReference type="GO" id="GO:0046933">
    <property type="term" value="F:proton-transporting ATP synthase activity, rotational mechanism"/>
    <property type="evidence" value="ECO:0007669"/>
    <property type="project" value="UniProtKB-UniRule"/>
</dbReference>
<sequence>MLTNLAVGAAGFTWLDSLYQLVAFILLMVLLKKYAWAPLMKVMQDRENYIANEIENAEKARKEAEELLEKHRQMVKEARLETQRYIEEAKRQGEIQKENIIEAARLEAERLKEAAKAEIEQEREKAVAALREQVASLSVLIASKVIEKEIDEKDHEALVQEMLKKVGEER</sequence>
<evidence type="ECO:0000256" key="12">
    <source>
        <dbReference type="ARBA" id="ARBA00037847"/>
    </source>
</evidence>
<keyword evidence="10 13" id="KW-0066">ATP synthesis</keyword>
<keyword evidence="5 13" id="KW-0812">Transmembrane</keyword>
<keyword evidence="6 13" id="KW-0375">Hydrogen ion transport</keyword>
<dbReference type="PANTHER" id="PTHR33445">
    <property type="entry name" value="ATP SYNTHASE SUBUNIT B', CHLOROPLASTIC"/>
    <property type="match status" value="1"/>
</dbReference>
<evidence type="ECO:0000256" key="3">
    <source>
        <dbReference type="ARBA" id="ARBA00022475"/>
    </source>
</evidence>
<feature type="transmembrane region" description="Helical" evidence="13">
    <location>
        <begin position="12"/>
        <end position="31"/>
    </location>
</feature>
<dbReference type="PANTHER" id="PTHR33445:SF1">
    <property type="entry name" value="ATP SYNTHASE SUBUNIT B"/>
    <property type="match status" value="1"/>
</dbReference>
<keyword evidence="4 13" id="KW-0138">CF(0)</keyword>
<evidence type="ECO:0000256" key="6">
    <source>
        <dbReference type="ARBA" id="ARBA00022781"/>
    </source>
</evidence>
<evidence type="ECO:0000313" key="16">
    <source>
        <dbReference type="EMBL" id="KYD19858.1"/>
    </source>
</evidence>
<dbReference type="OrthoDB" id="282095at2"/>
<dbReference type="PATRIC" id="fig|301148.3.peg.3134"/>
<feature type="coiled-coil region" evidence="15">
    <location>
        <begin position="47"/>
        <end position="132"/>
    </location>
</feature>
<keyword evidence="3 13" id="KW-1003">Cell membrane</keyword>
<comment type="subunit">
    <text evidence="13">F-type ATPases have 2 components, F(1) - the catalytic core - and F(0) - the membrane proton channel. F(1) has five subunits: alpha(3), beta(3), gamma(1), delta(1), epsilon(1). F(0) has three main subunits: a(1), b(2) and c(10-14). The alpha and beta chains form an alternating ring which encloses part of the gamma chain. F(1) is attached to F(0) by a central stalk formed by the gamma and epsilon chains, while a peripheral stalk is formed by the delta and b chains.</text>
</comment>
<dbReference type="Gene3D" id="6.10.250.1580">
    <property type="match status" value="1"/>
</dbReference>
<comment type="caution">
    <text evidence="16">The sequence shown here is derived from an EMBL/GenBank/DDBJ whole genome shotgun (WGS) entry which is preliminary data.</text>
</comment>
<evidence type="ECO:0000256" key="11">
    <source>
        <dbReference type="ARBA" id="ARBA00025198"/>
    </source>
</evidence>
<dbReference type="SUPFAM" id="SSF81573">
    <property type="entry name" value="F1F0 ATP synthase subunit B, membrane domain"/>
    <property type="match status" value="1"/>
</dbReference>
<dbReference type="NCBIfam" id="TIGR01144">
    <property type="entry name" value="ATP_synt_b"/>
    <property type="match status" value="1"/>
</dbReference>
<evidence type="ECO:0000256" key="4">
    <source>
        <dbReference type="ARBA" id="ARBA00022547"/>
    </source>
</evidence>
<dbReference type="Pfam" id="PF00430">
    <property type="entry name" value="ATP-synt_B"/>
    <property type="match status" value="1"/>
</dbReference>
<dbReference type="AlphaFoldDB" id="A0A150M5Q6"/>
<comment type="subcellular location">
    <subcellularLocation>
        <location evidence="13">Cell membrane</location>
        <topology evidence="13">Single-pass membrane protein</topology>
    </subcellularLocation>
    <subcellularLocation>
        <location evidence="12">Endomembrane system</location>
        <topology evidence="12">Single-pass membrane protein</topology>
    </subcellularLocation>
</comment>
<gene>
    <name evidence="13" type="primary">atpF</name>
    <name evidence="16" type="ORF">B4135_0757</name>
</gene>
<comment type="similarity">
    <text evidence="1 13 14">Belongs to the ATPase B chain family.</text>
</comment>
<dbReference type="InterPro" id="IPR050059">
    <property type="entry name" value="ATP_synthase_B_chain"/>
</dbReference>
<dbReference type="InterPro" id="IPR005864">
    <property type="entry name" value="ATP_synth_F0_bsu_bac"/>
</dbReference>
<dbReference type="GO" id="GO:0005886">
    <property type="term" value="C:plasma membrane"/>
    <property type="evidence" value="ECO:0007669"/>
    <property type="project" value="UniProtKB-SubCell"/>
</dbReference>
<evidence type="ECO:0000256" key="7">
    <source>
        <dbReference type="ARBA" id="ARBA00022989"/>
    </source>
</evidence>
<dbReference type="GO" id="GO:0012505">
    <property type="term" value="C:endomembrane system"/>
    <property type="evidence" value="ECO:0007669"/>
    <property type="project" value="UniProtKB-SubCell"/>
</dbReference>
<accession>A0A150M5Q6</accession>
<evidence type="ECO:0000256" key="2">
    <source>
        <dbReference type="ARBA" id="ARBA00022448"/>
    </source>
</evidence>
<dbReference type="HAMAP" id="MF_01398">
    <property type="entry name" value="ATP_synth_b_bprime"/>
    <property type="match status" value="1"/>
</dbReference>
<dbReference type="InterPro" id="IPR002146">
    <property type="entry name" value="ATP_synth_b/b'su_bac/chlpt"/>
</dbReference>
<keyword evidence="9 13" id="KW-0472">Membrane</keyword>
<comment type="function">
    <text evidence="11 13">F(1)F(0) ATP synthase produces ATP from ADP in the presence of a proton or sodium gradient. F-type ATPases consist of two structural domains, F(1) containing the extramembraneous catalytic core and F(0) containing the membrane proton channel, linked together by a central stalk and a peripheral stalk. During catalysis, ATP synthesis in the catalytic domain of F(1) is coupled via a rotary mechanism of the central stalk subunits to proton translocation.</text>
</comment>
<evidence type="ECO:0000256" key="5">
    <source>
        <dbReference type="ARBA" id="ARBA00022692"/>
    </source>
</evidence>
<keyword evidence="2 13" id="KW-0813">Transport</keyword>
<evidence type="ECO:0000256" key="15">
    <source>
        <dbReference type="SAM" id="Coils"/>
    </source>
</evidence>
<evidence type="ECO:0000256" key="10">
    <source>
        <dbReference type="ARBA" id="ARBA00023310"/>
    </source>
</evidence>
<keyword evidence="8 13" id="KW-0406">Ion transport</keyword>
<evidence type="ECO:0000256" key="14">
    <source>
        <dbReference type="RuleBase" id="RU003848"/>
    </source>
</evidence>
<evidence type="ECO:0000256" key="13">
    <source>
        <dbReference type="HAMAP-Rule" id="MF_01398"/>
    </source>
</evidence>
<dbReference type="Proteomes" id="UP000075683">
    <property type="component" value="Unassembled WGS sequence"/>
</dbReference>
<comment type="function">
    <text evidence="13">Component of the F(0) channel, it forms part of the peripheral stalk, linking F(1) to F(0).</text>
</comment>
<keyword evidence="16" id="KW-0378">Hydrolase</keyword>
<dbReference type="EMBL" id="LQYT01000037">
    <property type="protein sequence ID" value="KYD19858.1"/>
    <property type="molecule type" value="Genomic_DNA"/>
</dbReference>
<evidence type="ECO:0000256" key="1">
    <source>
        <dbReference type="ARBA" id="ARBA00005513"/>
    </source>
</evidence>
<dbReference type="GO" id="GO:0046961">
    <property type="term" value="F:proton-transporting ATPase activity, rotational mechanism"/>
    <property type="evidence" value="ECO:0007669"/>
    <property type="project" value="TreeGrafter"/>
</dbReference>
<proteinExistence type="inferred from homology"/>
<dbReference type="STRING" id="301148.B4135_0757"/>